<reference evidence="3" key="1">
    <citation type="submission" date="2016-10" db="EMBL/GenBank/DDBJ databases">
        <authorList>
            <person name="Varghese N."/>
            <person name="Submissions S."/>
        </authorList>
    </citation>
    <scope>NUCLEOTIDE SEQUENCE [LARGE SCALE GENOMIC DNA]</scope>
    <source>
        <strain evidence="3">CGMCC 1.2747</strain>
    </source>
</reference>
<accession>A0A1G7VVY5</accession>
<proteinExistence type="predicted"/>
<dbReference type="AlphaFoldDB" id="A0A1G7VVY5"/>
<evidence type="ECO:0000256" key="1">
    <source>
        <dbReference type="SAM" id="MobiDB-lite"/>
    </source>
</evidence>
<evidence type="ECO:0000313" key="2">
    <source>
        <dbReference type="EMBL" id="SDG63040.1"/>
    </source>
</evidence>
<sequence>MVLILLSCSEDLYEENIDASIGKATITEMKFEELLAKDSKFKDLVEKVGGNLITKKNAFKIQNDFIITNDNVKKIKLNNIISYTMAIKRNNVSDNLSFENLVIQEEINTNPRAYILKYIPNNIILSEGQLLNFEGKIQMNRLEKAPKFNNNKPQNRTTESECFVYVDQLWCSAPYQGSTQHHLPGASCKVSTLYIRTVKVLTPDACGSTGGGGTSGSTGSDGGFGDPYGIGGGGGYDNSDYPTEDAYTENYQQYITVPILSAENSFDIKNTLIFYNSLSFQQQQWAIDNPNSYNQIIQYQIDNKWSDESKEFSIQIITPLSGDSSLKIDIESSFKSPMNIDCSSIPYDPTKPENQKFNELFKALKTSAEFKKLFLDIFHDSKRFNVKFEIADRVYEDNNSSKPEVNATTSEDPVTKNLTIKISKQILISGSTRSQTNIENTKTILHECIHAYLFSKAANPAVGVTFVKTLNNKYPTPDEQHNFMYDKMIPTMQKVLSEVRDLVTTIPKRTILEEYTMHPTTNPLASIPFNWADYYRYLSLSGLDETDCFKQDFQNPSDALRLHQNYIDAGKTELDR</sequence>
<feature type="region of interest" description="Disordered" evidence="1">
    <location>
        <begin position="208"/>
        <end position="243"/>
    </location>
</feature>
<gene>
    <name evidence="2" type="ORF">SAMN04488062_101166</name>
</gene>
<feature type="compositionally biased region" description="Gly residues" evidence="1">
    <location>
        <begin position="208"/>
        <end position="236"/>
    </location>
</feature>
<name>A0A1G7VVY5_9FLAO</name>
<dbReference type="EMBL" id="FNDB01000001">
    <property type="protein sequence ID" value="SDG63040.1"/>
    <property type="molecule type" value="Genomic_DNA"/>
</dbReference>
<keyword evidence="3" id="KW-1185">Reference proteome</keyword>
<evidence type="ECO:0000313" key="3">
    <source>
        <dbReference type="Proteomes" id="UP000199274"/>
    </source>
</evidence>
<dbReference type="RefSeq" id="WP_091253879.1">
    <property type="nucleotide sequence ID" value="NZ_FNDB01000001.1"/>
</dbReference>
<dbReference type="STRING" id="178355.SAMN04488062_101166"/>
<dbReference type="Proteomes" id="UP000199274">
    <property type="component" value="Unassembled WGS sequence"/>
</dbReference>
<organism evidence="2 3">
    <name type="scientific">Flavobacterium omnivorum</name>
    <dbReference type="NCBI Taxonomy" id="178355"/>
    <lineage>
        <taxon>Bacteria</taxon>
        <taxon>Pseudomonadati</taxon>
        <taxon>Bacteroidota</taxon>
        <taxon>Flavobacteriia</taxon>
        <taxon>Flavobacteriales</taxon>
        <taxon>Flavobacteriaceae</taxon>
        <taxon>Flavobacterium</taxon>
    </lineage>
</organism>
<protein>
    <submittedName>
        <fullName evidence="2">Uncharacterized protein</fullName>
    </submittedName>
</protein>